<dbReference type="EMBL" id="BGZK01006971">
    <property type="protein sequence ID" value="GBP01602.1"/>
    <property type="molecule type" value="Genomic_DNA"/>
</dbReference>
<dbReference type="AlphaFoldDB" id="A0A4C1SHH9"/>
<comment type="caution">
    <text evidence="1">The sequence shown here is derived from an EMBL/GenBank/DDBJ whole genome shotgun (WGS) entry which is preliminary data.</text>
</comment>
<evidence type="ECO:0000313" key="1">
    <source>
        <dbReference type="EMBL" id="GBP01602.1"/>
    </source>
</evidence>
<evidence type="ECO:0000313" key="2">
    <source>
        <dbReference type="Proteomes" id="UP000299102"/>
    </source>
</evidence>
<name>A0A4C1SHH9_EUMVA</name>
<organism evidence="1 2">
    <name type="scientific">Eumeta variegata</name>
    <name type="common">Bagworm moth</name>
    <name type="synonym">Eumeta japonica</name>
    <dbReference type="NCBI Taxonomy" id="151549"/>
    <lineage>
        <taxon>Eukaryota</taxon>
        <taxon>Metazoa</taxon>
        <taxon>Ecdysozoa</taxon>
        <taxon>Arthropoda</taxon>
        <taxon>Hexapoda</taxon>
        <taxon>Insecta</taxon>
        <taxon>Pterygota</taxon>
        <taxon>Neoptera</taxon>
        <taxon>Endopterygota</taxon>
        <taxon>Lepidoptera</taxon>
        <taxon>Glossata</taxon>
        <taxon>Ditrysia</taxon>
        <taxon>Tineoidea</taxon>
        <taxon>Psychidae</taxon>
        <taxon>Oiketicinae</taxon>
        <taxon>Eumeta</taxon>
    </lineage>
</organism>
<gene>
    <name evidence="1" type="ORF">EVAR_101689_1</name>
</gene>
<accession>A0A4C1SHH9</accession>
<protein>
    <submittedName>
        <fullName evidence="1">Uncharacterized protein</fullName>
    </submittedName>
</protein>
<sequence length="82" mass="9303">MLSDLKPTFMTTELPPPDMNTPLWKKPHYGLCDRHRIEIHKQRIDPKIRNNRGKIICACAEELLYSILKAGTSDISPAASSK</sequence>
<proteinExistence type="predicted"/>
<keyword evidence="2" id="KW-1185">Reference proteome</keyword>
<dbReference type="Proteomes" id="UP000299102">
    <property type="component" value="Unassembled WGS sequence"/>
</dbReference>
<reference evidence="1 2" key="1">
    <citation type="journal article" date="2019" name="Commun. Biol.">
        <title>The bagworm genome reveals a unique fibroin gene that provides high tensile strength.</title>
        <authorList>
            <person name="Kono N."/>
            <person name="Nakamura H."/>
            <person name="Ohtoshi R."/>
            <person name="Tomita M."/>
            <person name="Numata K."/>
            <person name="Arakawa K."/>
        </authorList>
    </citation>
    <scope>NUCLEOTIDE SEQUENCE [LARGE SCALE GENOMIC DNA]</scope>
</reference>